<proteinExistence type="predicted"/>
<name>A0A932CL66_UNCTE</name>
<comment type="caution">
    <text evidence="1">The sequence shown here is derived from an EMBL/GenBank/DDBJ whole genome shotgun (WGS) entry which is preliminary data.</text>
</comment>
<dbReference type="InterPro" id="IPR027417">
    <property type="entry name" value="P-loop_NTPase"/>
</dbReference>
<dbReference type="SUPFAM" id="SSF52540">
    <property type="entry name" value="P-loop containing nucleoside triphosphate hydrolases"/>
    <property type="match status" value="1"/>
</dbReference>
<protein>
    <submittedName>
        <fullName evidence="1">ATP-binding protein</fullName>
    </submittedName>
</protein>
<accession>A0A932CL66</accession>
<dbReference type="EMBL" id="JACPRF010000029">
    <property type="protein sequence ID" value="MBI2875435.1"/>
    <property type="molecule type" value="Genomic_DNA"/>
</dbReference>
<organism evidence="1 2">
    <name type="scientific">Tectimicrobiota bacterium</name>
    <dbReference type="NCBI Taxonomy" id="2528274"/>
    <lineage>
        <taxon>Bacteria</taxon>
        <taxon>Pseudomonadati</taxon>
        <taxon>Nitrospinota/Tectimicrobiota group</taxon>
        <taxon>Candidatus Tectimicrobiota</taxon>
    </lineage>
</organism>
<evidence type="ECO:0000313" key="1">
    <source>
        <dbReference type="EMBL" id="MBI2875435.1"/>
    </source>
</evidence>
<dbReference type="AlphaFoldDB" id="A0A932CL66"/>
<keyword evidence="1" id="KW-0547">Nucleotide-binding</keyword>
<evidence type="ECO:0000313" key="2">
    <source>
        <dbReference type="Proteomes" id="UP000769766"/>
    </source>
</evidence>
<keyword evidence="1" id="KW-0067">ATP-binding</keyword>
<sequence length="528" mass="60503">MRFFNTAGPVDCQRHYCLPPLSRFDLEEVLSLIAQEKYFVLHAPRQVGKTSCLLALMDYLNREGHYRCLYANVEMAQTAREDVKRGMQAILNEISSMALSVLGDSFLEEHWPQVLERVGGDGALNKVLTLWAEQNPQPLVLLLDEIDALVGDTLISALRQLRAGYPKRPRSFPQTDILCGVRDVRDYRIHSDREKAIIMGGSAFNVKAKSLRLGDFSRDEMAILYQQHTEETGQAFDAATLDLAWELTRGQPWLVNALGYEVCFEMEQGRDRSRPITAGMLVEAKERLILRRETHLDQLMDKLQEARVRRVISPMLQGMELERQVSQDDIQYVIDLGLVHRGSAGLEVANGIYREVIPRELTFIAQLNFESTVQPAWYIGADGQLDMARLLEAFQAFFREHSESWVERFDYKEAGPQLLLQAFLQRILNSGGRVEREYGLGRRRTDLMVIWPYPGGVQRVVIELKIVHSSLERTLAEGLVQTRAYMDRCGTDEGHLVIFDREPGKPWEEKIFRQAEVYQGKRITVWGM</sequence>
<dbReference type="Gene3D" id="3.40.50.300">
    <property type="entry name" value="P-loop containing nucleotide triphosphate hydrolases"/>
    <property type="match status" value="1"/>
</dbReference>
<dbReference type="Proteomes" id="UP000769766">
    <property type="component" value="Unassembled WGS sequence"/>
</dbReference>
<dbReference type="GO" id="GO:0005524">
    <property type="term" value="F:ATP binding"/>
    <property type="evidence" value="ECO:0007669"/>
    <property type="project" value="UniProtKB-KW"/>
</dbReference>
<gene>
    <name evidence="1" type="ORF">HYY20_00980</name>
</gene>
<reference evidence="1" key="1">
    <citation type="submission" date="2020-07" db="EMBL/GenBank/DDBJ databases">
        <title>Huge and variable diversity of episymbiotic CPR bacteria and DPANN archaea in groundwater ecosystems.</title>
        <authorList>
            <person name="He C.Y."/>
            <person name="Keren R."/>
            <person name="Whittaker M."/>
            <person name="Farag I.F."/>
            <person name="Doudna J."/>
            <person name="Cate J.H.D."/>
            <person name="Banfield J.F."/>
        </authorList>
    </citation>
    <scope>NUCLEOTIDE SEQUENCE</scope>
    <source>
        <strain evidence="1">NC_groundwater_672_Ag_B-0.1um_62_36</strain>
    </source>
</reference>